<evidence type="ECO:0000256" key="2">
    <source>
        <dbReference type="ARBA" id="ARBA00004275"/>
    </source>
</evidence>
<organism evidence="11 12">
    <name type="scientific">Pomacea canaliculata</name>
    <name type="common">Golden apple snail</name>
    <dbReference type="NCBI Taxonomy" id="400727"/>
    <lineage>
        <taxon>Eukaryota</taxon>
        <taxon>Metazoa</taxon>
        <taxon>Spiralia</taxon>
        <taxon>Lophotrochozoa</taxon>
        <taxon>Mollusca</taxon>
        <taxon>Gastropoda</taxon>
        <taxon>Caenogastropoda</taxon>
        <taxon>Architaenioglossa</taxon>
        <taxon>Ampullarioidea</taxon>
        <taxon>Ampullariidae</taxon>
        <taxon>Pomacea</taxon>
    </lineage>
</organism>
<dbReference type="PANTHER" id="PTHR42808">
    <property type="entry name" value="HYDROXYSTEROID DEHYDROGENASE-LIKE PROTEIN 2"/>
    <property type="match status" value="1"/>
</dbReference>
<evidence type="ECO:0000256" key="7">
    <source>
        <dbReference type="ARBA" id="ARBA00023140"/>
    </source>
</evidence>
<keyword evidence="5" id="KW-0560">Oxidoreductase</keyword>
<keyword evidence="4" id="KW-0521">NADP</keyword>
<evidence type="ECO:0000313" key="11">
    <source>
        <dbReference type="EMBL" id="PVD23939.1"/>
    </source>
</evidence>
<evidence type="ECO:0000256" key="4">
    <source>
        <dbReference type="ARBA" id="ARBA00022857"/>
    </source>
</evidence>
<comment type="similarity">
    <text evidence="3">Belongs to the short-chain dehydrogenases/reductases (SDR) family.</text>
</comment>
<dbReference type="FunFam" id="3.40.50.720:FF:000301">
    <property type="entry name" value="Hydroxysteroid dehydrogenase like 2"/>
    <property type="match status" value="1"/>
</dbReference>
<dbReference type="GO" id="GO:0016491">
    <property type="term" value="F:oxidoreductase activity"/>
    <property type="evidence" value="ECO:0007669"/>
    <property type="project" value="UniProtKB-KW"/>
</dbReference>
<dbReference type="GO" id="GO:0005777">
    <property type="term" value="C:peroxisome"/>
    <property type="evidence" value="ECO:0007669"/>
    <property type="project" value="UniProtKB-SubCell"/>
</dbReference>
<evidence type="ECO:0000256" key="1">
    <source>
        <dbReference type="ARBA" id="ARBA00004173"/>
    </source>
</evidence>
<dbReference type="InterPro" id="IPR003033">
    <property type="entry name" value="SCP2_sterol-bd_dom"/>
</dbReference>
<gene>
    <name evidence="11" type="ORF">C0Q70_17215</name>
</gene>
<dbReference type="CDD" id="cd09762">
    <property type="entry name" value="HSDL2_SDR_c"/>
    <property type="match status" value="1"/>
</dbReference>
<dbReference type="Pfam" id="PF02036">
    <property type="entry name" value="SCP2"/>
    <property type="match status" value="1"/>
</dbReference>
<dbReference type="AlphaFoldDB" id="A0A2T7NRY9"/>
<keyword evidence="6" id="KW-0496">Mitochondrion</keyword>
<protein>
    <recommendedName>
        <fullName evidence="8">Hydroxysteroid dehydrogenase-like protein 2</fullName>
    </recommendedName>
</protein>
<dbReference type="SUPFAM" id="SSF55718">
    <property type="entry name" value="SCP-like"/>
    <property type="match status" value="1"/>
</dbReference>
<evidence type="ECO:0000256" key="8">
    <source>
        <dbReference type="ARBA" id="ARBA00040243"/>
    </source>
</evidence>
<dbReference type="STRING" id="400727.A0A2T7NRY9"/>
<proteinExistence type="inferred from homology"/>
<dbReference type="PRINTS" id="PR00081">
    <property type="entry name" value="GDHRDH"/>
</dbReference>
<feature type="region of interest" description="Disordered" evidence="9">
    <location>
        <begin position="296"/>
        <end position="315"/>
    </location>
</feature>
<dbReference type="InterPro" id="IPR002347">
    <property type="entry name" value="SDR_fam"/>
</dbReference>
<accession>A0A2T7NRY9</accession>
<dbReference type="EMBL" id="PZQS01000010">
    <property type="protein sequence ID" value="PVD23939.1"/>
    <property type="molecule type" value="Genomic_DNA"/>
</dbReference>
<reference evidence="11 12" key="1">
    <citation type="submission" date="2018-04" db="EMBL/GenBank/DDBJ databases">
        <title>The genome of golden apple snail Pomacea canaliculata provides insight into stress tolerance and invasive adaptation.</title>
        <authorList>
            <person name="Liu C."/>
            <person name="Liu B."/>
            <person name="Ren Y."/>
            <person name="Zhang Y."/>
            <person name="Wang H."/>
            <person name="Li S."/>
            <person name="Jiang F."/>
            <person name="Yin L."/>
            <person name="Zhang G."/>
            <person name="Qian W."/>
            <person name="Fan W."/>
        </authorList>
    </citation>
    <scope>NUCLEOTIDE SEQUENCE [LARGE SCALE GENOMIC DNA]</scope>
    <source>
        <strain evidence="11">SZHN2017</strain>
        <tissue evidence="11">Muscle</tissue>
    </source>
</reference>
<keyword evidence="7" id="KW-0576">Peroxisome</keyword>
<dbReference type="GO" id="GO:0005739">
    <property type="term" value="C:mitochondrion"/>
    <property type="evidence" value="ECO:0007669"/>
    <property type="project" value="UniProtKB-SubCell"/>
</dbReference>
<feature type="domain" description="SCP2" evidence="10">
    <location>
        <begin position="329"/>
        <end position="419"/>
    </location>
</feature>
<dbReference type="PANTHER" id="PTHR42808:SF3">
    <property type="entry name" value="HYDROXYSTEROID DEHYDROGENASE-LIKE PROTEIN 2"/>
    <property type="match status" value="1"/>
</dbReference>
<evidence type="ECO:0000256" key="5">
    <source>
        <dbReference type="ARBA" id="ARBA00023002"/>
    </source>
</evidence>
<dbReference type="InterPro" id="IPR036527">
    <property type="entry name" value="SCP2_sterol-bd_dom_sf"/>
</dbReference>
<dbReference type="SUPFAM" id="SSF51735">
    <property type="entry name" value="NAD(P)-binding Rossmann-fold domains"/>
    <property type="match status" value="1"/>
</dbReference>
<dbReference type="Gene3D" id="3.40.50.720">
    <property type="entry name" value="NAD(P)-binding Rossmann-like Domain"/>
    <property type="match status" value="1"/>
</dbReference>
<comment type="subcellular location">
    <subcellularLocation>
        <location evidence="1">Mitochondrion</location>
    </subcellularLocation>
    <subcellularLocation>
        <location evidence="2">Peroxisome</location>
    </subcellularLocation>
</comment>
<evidence type="ECO:0000313" key="12">
    <source>
        <dbReference type="Proteomes" id="UP000245119"/>
    </source>
</evidence>
<sequence length="426" mass="45259">MAANTGKLLGRTVFITGASRGIGKAIALKLAKDGANIIIAAKTAEPHPKLPGTIYTAAKEVEEAGGKALPCVVDIRNEDEVRKAVSQAVAKFGGIDILINNASAISLTGTLQTPMKRYDLMNGINARGTYLCSQVCLPYLQKGTNPHILNISPPLNMSPKWFKGHVAYTMAKYGMSMCALGMAEEFREDGIAINTLWPRTAIYTAAMEMLGGGSEVAKQCRKPEIMADSAYVILTKDSKSFTGNFCIDDEILLQHGVTDISTYDCVPGSKLLPDFFLDVGPDDLANQMSSQGATPAFYKSAPGGKASTATPPPADGPQKTFQALKLLLSEDLVQKINGVFQFELSGSQPGTWHLDLKNGAGSAGSGESPKGADCTLIMDSALFTDMFAGKTSATSAFMAGKLKIQGNLALAMKLEKLMQQMQKAKL</sequence>
<dbReference type="Proteomes" id="UP000245119">
    <property type="component" value="Linkage Group LG10"/>
</dbReference>
<evidence type="ECO:0000259" key="10">
    <source>
        <dbReference type="Pfam" id="PF02036"/>
    </source>
</evidence>
<dbReference type="InterPro" id="IPR036291">
    <property type="entry name" value="NAD(P)-bd_dom_sf"/>
</dbReference>
<dbReference type="NCBIfam" id="NF006133">
    <property type="entry name" value="PRK08278.1"/>
    <property type="match status" value="1"/>
</dbReference>
<dbReference type="OMA" id="WWSSVAN"/>
<dbReference type="InterPro" id="IPR051935">
    <property type="entry name" value="HSDL2"/>
</dbReference>
<keyword evidence="12" id="KW-1185">Reference proteome</keyword>
<name>A0A2T7NRY9_POMCA</name>
<evidence type="ECO:0000256" key="9">
    <source>
        <dbReference type="SAM" id="MobiDB-lite"/>
    </source>
</evidence>
<dbReference type="OrthoDB" id="5327538at2759"/>
<evidence type="ECO:0000256" key="6">
    <source>
        <dbReference type="ARBA" id="ARBA00023128"/>
    </source>
</evidence>
<comment type="caution">
    <text evidence="11">The sequence shown here is derived from an EMBL/GenBank/DDBJ whole genome shotgun (WGS) entry which is preliminary data.</text>
</comment>
<evidence type="ECO:0000256" key="3">
    <source>
        <dbReference type="ARBA" id="ARBA00006484"/>
    </source>
</evidence>
<dbReference type="Pfam" id="PF00106">
    <property type="entry name" value="adh_short"/>
    <property type="match status" value="1"/>
</dbReference>
<dbReference type="Gene3D" id="3.30.1050.10">
    <property type="entry name" value="SCP2 sterol-binding domain"/>
    <property type="match status" value="1"/>
</dbReference>